<organism evidence="2 3">
    <name type="scientific">Coptis chinensis</name>
    <dbReference type="NCBI Taxonomy" id="261450"/>
    <lineage>
        <taxon>Eukaryota</taxon>
        <taxon>Viridiplantae</taxon>
        <taxon>Streptophyta</taxon>
        <taxon>Embryophyta</taxon>
        <taxon>Tracheophyta</taxon>
        <taxon>Spermatophyta</taxon>
        <taxon>Magnoliopsida</taxon>
        <taxon>Ranunculales</taxon>
        <taxon>Ranunculaceae</taxon>
        <taxon>Coptidoideae</taxon>
        <taxon>Coptis</taxon>
    </lineage>
</organism>
<comment type="caution">
    <text evidence="2">The sequence shown here is derived from an EMBL/GenBank/DDBJ whole genome shotgun (WGS) entry which is preliminary data.</text>
</comment>
<name>A0A835IA49_9MAGN</name>
<dbReference type="EMBL" id="JADFTS010000003">
    <property type="protein sequence ID" value="KAF9613671.1"/>
    <property type="molecule type" value="Genomic_DNA"/>
</dbReference>
<dbReference type="PANTHER" id="PTHR37698">
    <property type="entry name" value="PHOTOSYNTHETIC NDH SUBUNIT OF SUBCOMPLEX B 1, CHLOROPLASTIC"/>
    <property type="match status" value="1"/>
</dbReference>
<evidence type="ECO:0000313" key="3">
    <source>
        <dbReference type="Proteomes" id="UP000631114"/>
    </source>
</evidence>
<dbReference type="Gene3D" id="3.40.50.2000">
    <property type="entry name" value="Glycogen Phosphorylase B"/>
    <property type="match status" value="2"/>
</dbReference>
<dbReference type="PANTHER" id="PTHR37698:SF1">
    <property type="entry name" value="PHOTOSYNTHETIC NDH SUBUNIT OF SUBCOMPLEX B 1, CHLOROPLASTIC"/>
    <property type="match status" value="1"/>
</dbReference>
<dbReference type="GO" id="GO:0009507">
    <property type="term" value="C:chloroplast"/>
    <property type="evidence" value="ECO:0007669"/>
    <property type="project" value="InterPro"/>
</dbReference>
<protein>
    <recommendedName>
        <fullName evidence="4">NAD(P)H dehydrogenase subunit 48</fullName>
    </recommendedName>
</protein>
<gene>
    <name evidence="2" type="ORF">IFM89_009634</name>
</gene>
<keyword evidence="3" id="KW-1185">Reference proteome</keyword>
<feature type="region of interest" description="Disordered" evidence="1">
    <location>
        <begin position="70"/>
        <end position="92"/>
    </location>
</feature>
<evidence type="ECO:0000313" key="2">
    <source>
        <dbReference type="EMBL" id="KAF9613671.1"/>
    </source>
</evidence>
<sequence length="464" mass="51174">MSTSLLHQSIPPFLTSPSPSVSSSQLINLSFYLNPSIEKHHCYKRPTVTVNLKKKNPWLDPFDYGEDPEMENGSLYSEGKQDEDPRPPENPNNPYGFLKFPYGYNVEIASLGSKIRGDVRRCCCVISGGVYENLLFFPAIQLIKDRYPGVQVDVIASPRGKQTFELNKNVRWANAYDLDNDFPDPGEYADMLGILKGRYYDMVLSTKLAGIGHAAFLFMTTANERVSYIYPNVNAAGAGLMLSETFTPDSLNLSDGGYSMYAQMLDWLGRPRNKVARHPVPPLKVSISRKLKDVVEMKYKTSGAQKGKYIVVHGIQSDSQASMQSEGDTDSLLPLQVWAEIAKGTRGIKPLFVIPHEKVREDVEEIVGEDASIVLITTPGQLAALINDSIGVIATNTAAIQLANARDKPSVALFSSEEKGRLFVPSAEEKRCVIISSKTGKLVDIDIEDVTNAIQIFEGSLALV</sequence>
<dbReference type="AlphaFoldDB" id="A0A835IA49"/>
<dbReference type="GO" id="GO:0010598">
    <property type="term" value="C:NAD(P)H dehydrogenase complex (plastoquinone)"/>
    <property type="evidence" value="ECO:0007669"/>
    <property type="project" value="InterPro"/>
</dbReference>
<dbReference type="SUPFAM" id="SSF53756">
    <property type="entry name" value="UDP-Glycosyltransferase/glycogen phosphorylase"/>
    <property type="match status" value="1"/>
</dbReference>
<dbReference type="OrthoDB" id="1932779at2759"/>
<dbReference type="GO" id="GO:0009773">
    <property type="term" value="P:photosynthetic electron transport in photosystem I"/>
    <property type="evidence" value="ECO:0007669"/>
    <property type="project" value="InterPro"/>
</dbReference>
<dbReference type="InterPro" id="IPR044983">
    <property type="entry name" value="PNSB1"/>
</dbReference>
<reference evidence="2 3" key="1">
    <citation type="submission" date="2020-10" db="EMBL/GenBank/DDBJ databases">
        <title>The Coptis chinensis genome and diversification of protoberbering-type alkaloids.</title>
        <authorList>
            <person name="Wang B."/>
            <person name="Shu S."/>
            <person name="Song C."/>
            <person name="Liu Y."/>
        </authorList>
    </citation>
    <scope>NUCLEOTIDE SEQUENCE [LARGE SCALE GENOMIC DNA]</scope>
    <source>
        <strain evidence="2">HL-2020</strain>
        <tissue evidence="2">Leaf</tissue>
    </source>
</reference>
<evidence type="ECO:0000256" key="1">
    <source>
        <dbReference type="SAM" id="MobiDB-lite"/>
    </source>
</evidence>
<proteinExistence type="predicted"/>
<accession>A0A835IA49</accession>
<dbReference type="Proteomes" id="UP000631114">
    <property type="component" value="Unassembled WGS sequence"/>
</dbReference>
<evidence type="ECO:0008006" key="4">
    <source>
        <dbReference type="Google" id="ProtNLM"/>
    </source>
</evidence>